<dbReference type="PANTHER" id="PTHR31751">
    <property type="entry name" value="SI:CH211-108C17.2-RELATED-RELATED"/>
    <property type="match status" value="1"/>
</dbReference>
<reference evidence="1" key="1">
    <citation type="journal article" date="2020" name="Cell">
        <title>Large-Scale Comparative Analyses of Tick Genomes Elucidate Their Genetic Diversity and Vector Capacities.</title>
        <authorList>
            <consortium name="Tick Genome and Microbiome Consortium (TIGMIC)"/>
            <person name="Jia N."/>
            <person name="Wang J."/>
            <person name="Shi W."/>
            <person name="Du L."/>
            <person name="Sun Y."/>
            <person name="Zhan W."/>
            <person name="Jiang J.F."/>
            <person name="Wang Q."/>
            <person name="Zhang B."/>
            <person name="Ji P."/>
            <person name="Bell-Sakyi L."/>
            <person name="Cui X.M."/>
            <person name="Yuan T.T."/>
            <person name="Jiang B.G."/>
            <person name="Yang W.F."/>
            <person name="Lam T.T."/>
            <person name="Chang Q.C."/>
            <person name="Ding S.J."/>
            <person name="Wang X.J."/>
            <person name="Zhu J.G."/>
            <person name="Ruan X.D."/>
            <person name="Zhao L."/>
            <person name="Wei J.T."/>
            <person name="Ye R.Z."/>
            <person name="Que T.C."/>
            <person name="Du C.H."/>
            <person name="Zhou Y.H."/>
            <person name="Cheng J.X."/>
            <person name="Dai P.F."/>
            <person name="Guo W.B."/>
            <person name="Han X.H."/>
            <person name="Huang E.J."/>
            <person name="Li L.F."/>
            <person name="Wei W."/>
            <person name="Gao Y.C."/>
            <person name="Liu J.Z."/>
            <person name="Shao H.Z."/>
            <person name="Wang X."/>
            <person name="Wang C.C."/>
            <person name="Yang T.C."/>
            <person name="Huo Q.B."/>
            <person name="Li W."/>
            <person name="Chen H.Y."/>
            <person name="Chen S.E."/>
            <person name="Zhou L.G."/>
            <person name="Ni X.B."/>
            <person name="Tian J.H."/>
            <person name="Sheng Y."/>
            <person name="Liu T."/>
            <person name="Pan Y.S."/>
            <person name="Xia L.Y."/>
            <person name="Li J."/>
            <person name="Zhao F."/>
            <person name="Cao W.C."/>
        </authorList>
    </citation>
    <scope>NUCLEOTIDE SEQUENCE</scope>
    <source>
        <strain evidence="1">Rsan-2018</strain>
    </source>
</reference>
<name>A0A9D4QBH6_RHISA</name>
<keyword evidence="2" id="KW-1185">Reference proteome</keyword>
<dbReference type="VEuPathDB" id="VectorBase:RSAN_056636"/>
<evidence type="ECO:0000313" key="1">
    <source>
        <dbReference type="EMBL" id="KAH7972204.1"/>
    </source>
</evidence>
<accession>A0A9D4QBH6</accession>
<dbReference type="AlphaFoldDB" id="A0A9D4QBH6"/>
<reference evidence="1" key="2">
    <citation type="submission" date="2021-09" db="EMBL/GenBank/DDBJ databases">
        <authorList>
            <person name="Jia N."/>
            <person name="Wang J."/>
            <person name="Shi W."/>
            <person name="Du L."/>
            <person name="Sun Y."/>
            <person name="Zhan W."/>
            <person name="Jiang J."/>
            <person name="Wang Q."/>
            <person name="Zhang B."/>
            <person name="Ji P."/>
            <person name="Sakyi L.B."/>
            <person name="Cui X."/>
            <person name="Yuan T."/>
            <person name="Jiang B."/>
            <person name="Yang W."/>
            <person name="Lam T.T.-Y."/>
            <person name="Chang Q."/>
            <person name="Ding S."/>
            <person name="Wang X."/>
            <person name="Zhu J."/>
            <person name="Ruan X."/>
            <person name="Zhao L."/>
            <person name="Wei J."/>
            <person name="Que T."/>
            <person name="Du C."/>
            <person name="Cheng J."/>
            <person name="Dai P."/>
            <person name="Han X."/>
            <person name="Huang E."/>
            <person name="Gao Y."/>
            <person name="Liu J."/>
            <person name="Shao H."/>
            <person name="Ye R."/>
            <person name="Li L."/>
            <person name="Wei W."/>
            <person name="Wang X."/>
            <person name="Wang C."/>
            <person name="Huo Q."/>
            <person name="Li W."/>
            <person name="Guo W."/>
            <person name="Chen H."/>
            <person name="Chen S."/>
            <person name="Zhou L."/>
            <person name="Zhou L."/>
            <person name="Ni X."/>
            <person name="Tian J."/>
            <person name="Zhou Y."/>
            <person name="Sheng Y."/>
            <person name="Liu T."/>
            <person name="Pan Y."/>
            <person name="Xia L."/>
            <person name="Li J."/>
            <person name="Zhao F."/>
            <person name="Cao W."/>
        </authorList>
    </citation>
    <scope>NUCLEOTIDE SEQUENCE</scope>
    <source>
        <strain evidence="1">Rsan-2018</strain>
        <tissue evidence="1">Larvae</tissue>
    </source>
</reference>
<sequence length="326" mass="37397">MSTKPLPYQSQRLAMQRAAISMTGAAKGIPPLSAVMHRELCHRRVMFMCKQLRMHRVQRLYRRTSGGNLLAWHSHQRTLIEEAKHQPRSLAGDGRCDTPGHSADFGTYTLLDTDLNKILHIELVKSTEVASSNRMEREGLQRALHELTHLGLQIESLVTDRHSEIKAFMKQYYPAICHLFDLWHIGKGLKKKIVALGRTRQHESVLGWRKTIIRHLYWCAINSKGNEALFLARWLSILRHIVNVHSHPDPLHPSCFHGELPERDWLVEGSESFLRLRGILAAPHLLRDLPRASHKAQTFGLEGFHSLLIHFAPKSSRFTYEGILAR</sequence>
<comment type="caution">
    <text evidence="1">The sequence shown here is derived from an EMBL/GenBank/DDBJ whole genome shotgun (WGS) entry which is preliminary data.</text>
</comment>
<proteinExistence type="predicted"/>
<dbReference type="PANTHER" id="PTHR31751:SF42">
    <property type="entry name" value="PROTEIN CBG10204"/>
    <property type="match status" value="1"/>
</dbReference>
<evidence type="ECO:0000313" key="2">
    <source>
        <dbReference type="Proteomes" id="UP000821837"/>
    </source>
</evidence>
<dbReference type="Proteomes" id="UP000821837">
    <property type="component" value="Chromosome 11"/>
</dbReference>
<gene>
    <name evidence="1" type="ORF">HPB52_009145</name>
</gene>
<dbReference type="EMBL" id="JABSTV010001247">
    <property type="protein sequence ID" value="KAH7972204.1"/>
    <property type="molecule type" value="Genomic_DNA"/>
</dbReference>
<protein>
    <submittedName>
        <fullName evidence="1">Uncharacterized protein</fullName>
    </submittedName>
</protein>
<organism evidence="1 2">
    <name type="scientific">Rhipicephalus sanguineus</name>
    <name type="common">Brown dog tick</name>
    <name type="synonym">Ixodes sanguineus</name>
    <dbReference type="NCBI Taxonomy" id="34632"/>
    <lineage>
        <taxon>Eukaryota</taxon>
        <taxon>Metazoa</taxon>
        <taxon>Ecdysozoa</taxon>
        <taxon>Arthropoda</taxon>
        <taxon>Chelicerata</taxon>
        <taxon>Arachnida</taxon>
        <taxon>Acari</taxon>
        <taxon>Parasitiformes</taxon>
        <taxon>Ixodida</taxon>
        <taxon>Ixodoidea</taxon>
        <taxon>Ixodidae</taxon>
        <taxon>Rhipicephalinae</taxon>
        <taxon>Rhipicephalus</taxon>
        <taxon>Rhipicephalus</taxon>
    </lineage>
</organism>